<dbReference type="InterPro" id="IPR019734">
    <property type="entry name" value="TPR_rpt"/>
</dbReference>
<dbReference type="InterPro" id="IPR011990">
    <property type="entry name" value="TPR-like_helical_dom_sf"/>
</dbReference>
<dbReference type="SUPFAM" id="SSF48452">
    <property type="entry name" value="TPR-like"/>
    <property type="match status" value="1"/>
</dbReference>
<gene>
    <name evidence="6" type="primary">ttc4_1</name>
    <name evidence="6" type="ORF">g.80123</name>
</gene>
<evidence type="ECO:0000256" key="1">
    <source>
        <dbReference type="ARBA" id="ARBA00022737"/>
    </source>
</evidence>
<evidence type="ECO:0000256" key="2">
    <source>
        <dbReference type="ARBA" id="ARBA00022803"/>
    </source>
</evidence>
<dbReference type="InterPro" id="IPR044059">
    <property type="entry name" value="Csn1/TTC4_wheel"/>
</dbReference>
<dbReference type="GO" id="GO:0005634">
    <property type="term" value="C:nucleus"/>
    <property type="evidence" value="ECO:0007669"/>
    <property type="project" value="TreeGrafter"/>
</dbReference>
<evidence type="ECO:0000256" key="3">
    <source>
        <dbReference type="ARBA" id="ARBA00023602"/>
    </source>
</evidence>
<dbReference type="CDD" id="cd21377">
    <property type="entry name" value="CTWD_Cns1-like"/>
    <property type="match status" value="1"/>
</dbReference>
<dbReference type="PANTHER" id="PTHR46035">
    <property type="entry name" value="TETRATRICOPEPTIDE REPEAT PROTEIN 4"/>
    <property type="match status" value="1"/>
</dbReference>
<protein>
    <submittedName>
        <fullName evidence="6">Tetratricopeptide repeat protein 4</fullName>
    </submittedName>
</protein>
<reference evidence="6" key="1">
    <citation type="submission" date="2015-07" db="EMBL/GenBank/DDBJ databases">
        <title>Transcriptome Assembly of Anthurium amnicola.</title>
        <authorList>
            <person name="Suzuki J."/>
        </authorList>
    </citation>
    <scope>NUCLEOTIDE SEQUENCE</scope>
</reference>
<keyword evidence="2 4" id="KW-0802">TPR repeat</keyword>
<evidence type="ECO:0000313" key="6">
    <source>
        <dbReference type="EMBL" id="JAT58511.1"/>
    </source>
</evidence>
<dbReference type="GO" id="GO:0030544">
    <property type="term" value="F:Hsp70 protein binding"/>
    <property type="evidence" value="ECO:0007669"/>
    <property type="project" value="TreeGrafter"/>
</dbReference>
<feature type="repeat" description="TPR" evidence="4">
    <location>
        <begin position="71"/>
        <end position="104"/>
    </location>
</feature>
<dbReference type="Gene3D" id="1.25.40.10">
    <property type="entry name" value="Tetratricopeptide repeat domain"/>
    <property type="match status" value="1"/>
</dbReference>
<dbReference type="SMART" id="SM00028">
    <property type="entry name" value="TPR"/>
    <property type="match status" value="3"/>
</dbReference>
<dbReference type="AlphaFoldDB" id="A0A1D1YV42"/>
<organism evidence="6">
    <name type="scientific">Anthurium amnicola</name>
    <dbReference type="NCBI Taxonomy" id="1678845"/>
    <lineage>
        <taxon>Eukaryota</taxon>
        <taxon>Viridiplantae</taxon>
        <taxon>Streptophyta</taxon>
        <taxon>Embryophyta</taxon>
        <taxon>Tracheophyta</taxon>
        <taxon>Spermatophyta</taxon>
        <taxon>Magnoliopsida</taxon>
        <taxon>Liliopsida</taxon>
        <taxon>Araceae</taxon>
        <taxon>Pothoideae</taxon>
        <taxon>Potheae</taxon>
        <taxon>Anthurium</taxon>
    </lineage>
</organism>
<sequence>MALWMDGGTEPITEDEKADLDAIAALKESAVIELKEQGNQYVKLGKKHYSDAVDCYTRAINQKVSGDADTSVLYANRAHVNLLLGNYRRALADAEQAITLSPTNVKAHYRAAKAAFSLDLLTEAASFCKSGLEQFPSNDDLKKLALQIKLRKQEVKKHRLQVSQAISEAKDLAGAIEDRGLKLGKAMYQELTGLKKPILDKNDAIHWPVLLLYAEVMSSDFIEDFCETDIFSAHLDIMYSGSCQPLPWDNECAYTREAIELYYQVDSGIPLSKKEILMHLLEGTAGALADNICGEEENMGHISGHISSTNSINSGKWVKVNEKKTLQDILCQPDHVIPGIPAFFVVSKRSTFYKEFRAGKWTPP</sequence>
<feature type="domain" description="Cns1/TTC4 wheel" evidence="5">
    <location>
        <begin position="200"/>
        <end position="268"/>
    </location>
</feature>
<evidence type="ECO:0000259" key="5">
    <source>
        <dbReference type="Pfam" id="PF18972"/>
    </source>
</evidence>
<evidence type="ECO:0000256" key="4">
    <source>
        <dbReference type="PROSITE-ProRule" id="PRU00339"/>
    </source>
</evidence>
<dbReference type="GO" id="GO:0051879">
    <property type="term" value="F:Hsp90 protein binding"/>
    <property type="evidence" value="ECO:0007669"/>
    <property type="project" value="InterPro"/>
</dbReference>
<name>A0A1D1YV42_9ARAE</name>
<accession>A0A1D1YV42</accession>
<dbReference type="Pfam" id="PF14559">
    <property type="entry name" value="TPR_19"/>
    <property type="match status" value="1"/>
</dbReference>
<proteinExistence type="inferred from homology"/>
<dbReference type="EMBL" id="GDJX01009425">
    <property type="protein sequence ID" value="JAT58511.1"/>
    <property type="molecule type" value="Transcribed_RNA"/>
</dbReference>
<dbReference type="PANTHER" id="PTHR46035:SF1">
    <property type="entry name" value="TETRATRICOPEPTIDE REPEAT PROTEIN 4"/>
    <property type="match status" value="1"/>
</dbReference>
<keyword evidence="1" id="KW-0677">Repeat</keyword>
<dbReference type="Pfam" id="PF18972">
    <property type="entry name" value="Wheel"/>
    <property type="match status" value="1"/>
</dbReference>
<dbReference type="GO" id="GO:0005829">
    <property type="term" value="C:cytosol"/>
    <property type="evidence" value="ECO:0007669"/>
    <property type="project" value="TreeGrafter"/>
</dbReference>
<comment type="similarity">
    <text evidence="3">Belongs to the TTC4 family.</text>
</comment>
<dbReference type="GO" id="GO:0006457">
    <property type="term" value="P:protein folding"/>
    <property type="evidence" value="ECO:0007669"/>
    <property type="project" value="TreeGrafter"/>
</dbReference>
<dbReference type="PROSITE" id="PS50005">
    <property type="entry name" value="TPR"/>
    <property type="match status" value="1"/>
</dbReference>